<gene>
    <name evidence="1" type="ORF">FCALED_LOCUS15735</name>
</gene>
<comment type="caution">
    <text evidence="1">The sequence shown here is derived from an EMBL/GenBank/DDBJ whole genome shotgun (WGS) entry which is preliminary data.</text>
</comment>
<dbReference type="Proteomes" id="UP000789570">
    <property type="component" value="Unassembled WGS sequence"/>
</dbReference>
<accession>A0A9N9NJ53</accession>
<evidence type="ECO:0000313" key="1">
    <source>
        <dbReference type="EMBL" id="CAG8742711.1"/>
    </source>
</evidence>
<dbReference type="OrthoDB" id="4179406at2759"/>
<evidence type="ECO:0000313" key="2">
    <source>
        <dbReference type="Proteomes" id="UP000789570"/>
    </source>
</evidence>
<organism evidence="1 2">
    <name type="scientific">Funneliformis caledonium</name>
    <dbReference type="NCBI Taxonomy" id="1117310"/>
    <lineage>
        <taxon>Eukaryota</taxon>
        <taxon>Fungi</taxon>
        <taxon>Fungi incertae sedis</taxon>
        <taxon>Mucoromycota</taxon>
        <taxon>Glomeromycotina</taxon>
        <taxon>Glomeromycetes</taxon>
        <taxon>Glomerales</taxon>
        <taxon>Glomeraceae</taxon>
        <taxon>Funneliformis</taxon>
    </lineage>
</organism>
<keyword evidence="2" id="KW-1185">Reference proteome</keyword>
<dbReference type="EMBL" id="CAJVPQ010015486">
    <property type="protein sequence ID" value="CAG8742711.1"/>
    <property type="molecule type" value="Genomic_DNA"/>
</dbReference>
<proteinExistence type="predicted"/>
<sequence length="117" mass="13550">MSEAELLSELWSILGGNNVEKTIFKNNLKLLKNLDNQRKVAVERIALIMGYLDKFQHQLEFLREETVTRLLVDIPLEIHLTNVKKALMRLQNNEITGGVKMDKINGEIEIKTQQTIY</sequence>
<protein>
    <submittedName>
        <fullName evidence="1">16077_t:CDS:1</fullName>
    </submittedName>
</protein>
<name>A0A9N9NJ53_9GLOM</name>
<dbReference type="AlphaFoldDB" id="A0A9N9NJ53"/>
<reference evidence="1" key="1">
    <citation type="submission" date="2021-06" db="EMBL/GenBank/DDBJ databases">
        <authorList>
            <person name="Kallberg Y."/>
            <person name="Tangrot J."/>
            <person name="Rosling A."/>
        </authorList>
    </citation>
    <scope>NUCLEOTIDE SEQUENCE</scope>
    <source>
        <strain evidence="1">UK204</strain>
    </source>
</reference>